<comment type="caution">
    <text evidence="2">The sequence shown here is derived from an EMBL/GenBank/DDBJ whole genome shotgun (WGS) entry which is preliminary data.</text>
</comment>
<dbReference type="SUPFAM" id="SSF52266">
    <property type="entry name" value="SGNH hydrolase"/>
    <property type="match status" value="1"/>
</dbReference>
<sequence length="315" mass="36820">MEFRTKIPIKTQEPAIGYDSQVLLLGSCFVENIGKRLEYHKFRTLQNPFGILFHPAAISNFLEKVRSRYVFSENDIFFHNERWHSFDAHSALSNPDKDKMLQDLNAAVEETYSFLKSVSHIIITPGTAWGYKFLETGKTVANCHKLPQKKFFKELTEVESGLKSCVEVIKTINPKATVIFTVSPVRHLRDGFMENQQSKARLITAIHELLKIPAPGIRRSYFPSYEIMMDELRDYRFYAEDMIHPNSVAVDYIWQRFVETWMSPETQKTSEEVEKIQKGLAHKPFNEDSEAHQQFRSKLQQKIQELQVKFPYIEF</sequence>
<dbReference type="Proteomes" id="UP000610456">
    <property type="component" value="Unassembled WGS sequence"/>
</dbReference>
<reference evidence="2" key="2">
    <citation type="submission" date="2020-09" db="EMBL/GenBank/DDBJ databases">
        <authorList>
            <person name="Sun Q."/>
            <person name="Kim S."/>
        </authorList>
    </citation>
    <scope>NUCLEOTIDE SEQUENCE</scope>
    <source>
        <strain evidence="2">KCTC 12719</strain>
    </source>
</reference>
<protein>
    <recommendedName>
        <fullName evidence="1">GSCFA domain-containing protein</fullName>
    </recommendedName>
</protein>
<evidence type="ECO:0000259" key="1">
    <source>
        <dbReference type="Pfam" id="PF08885"/>
    </source>
</evidence>
<organism evidence="2 3">
    <name type="scientific">Salinimicrobium marinum</name>
    <dbReference type="NCBI Taxonomy" id="680283"/>
    <lineage>
        <taxon>Bacteria</taxon>
        <taxon>Pseudomonadati</taxon>
        <taxon>Bacteroidota</taxon>
        <taxon>Flavobacteriia</taxon>
        <taxon>Flavobacteriales</taxon>
        <taxon>Flavobacteriaceae</taxon>
        <taxon>Salinimicrobium</taxon>
    </lineage>
</organism>
<dbReference type="InterPro" id="IPR014982">
    <property type="entry name" value="GSCFA"/>
</dbReference>
<evidence type="ECO:0000313" key="2">
    <source>
        <dbReference type="EMBL" id="GHA25912.1"/>
    </source>
</evidence>
<name>A0A918S8A0_9FLAO</name>
<dbReference type="AlphaFoldDB" id="A0A918S8A0"/>
<accession>A0A918S8A0</accession>
<dbReference type="EMBL" id="BMXB01000001">
    <property type="protein sequence ID" value="GHA25912.1"/>
    <property type="molecule type" value="Genomic_DNA"/>
</dbReference>
<feature type="domain" description="GSCFA" evidence="1">
    <location>
        <begin position="21"/>
        <end position="257"/>
    </location>
</feature>
<dbReference type="Pfam" id="PF08885">
    <property type="entry name" value="GSCFA"/>
    <property type="match status" value="1"/>
</dbReference>
<proteinExistence type="predicted"/>
<keyword evidence="3" id="KW-1185">Reference proteome</keyword>
<reference evidence="2" key="1">
    <citation type="journal article" date="2014" name="Int. J. Syst. Evol. Microbiol.">
        <title>Complete genome sequence of Corynebacterium casei LMG S-19264T (=DSM 44701T), isolated from a smear-ripened cheese.</title>
        <authorList>
            <consortium name="US DOE Joint Genome Institute (JGI-PGF)"/>
            <person name="Walter F."/>
            <person name="Albersmeier A."/>
            <person name="Kalinowski J."/>
            <person name="Ruckert C."/>
        </authorList>
    </citation>
    <scope>NUCLEOTIDE SEQUENCE</scope>
    <source>
        <strain evidence="2">KCTC 12719</strain>
    </source>
</reference>
<evidence type="ECO:0000313" key="3">
    <source>
        <dbReference type="Proteomes" id="UP000610456"/>
    </source>
</evidence>
<dbReference type="RefSeq" id="WP_189602954.1">
    <property type="nucleotide sequence ID" value="NZ_BMXB01000001.1"/>
</dbReference>
<gene>
    <name evidence="2" type="ORF">GCM10007103_03960</name>
</gene>